<gene>
    <name evidence="1" type="ORF">J2S13_001183</name>
</gene>
<accession>A0AAJ1WK62</accession>
<organism evidence="1 2">
    <name type="scientific">Oikeobacillus pervagus</name>
    <dbReference type="NCBI Taxonomy" id="1325931"/>
    <lineage>
        <taxon>Bacteria</taxon>
        <taxon>Bacillati</taxon>
        <taxon>Bacillota</taxon>
        <taxon>Bacilli</taxon>
        <taxon>Bacillales</taxon>
        <taxon>Bacillaceae</taxon>
        <taxon>Oikeobacillus</taxon>
    </lineage>
</organism>
<dbReference type="EMBL" id="JAUSUC010000010">
    <property type="protein sequence ID" value="MDQ0214786.1"/>
    <property type="molecule type" value="Genomic_DNA"/>
</dbReference>
<protein>
    <submittedName>
        <fullName evidence="1">Spore germination protein PE</fullName>
    </submittedName>
</protein>
<dbReference type="AlphaFoldDB" id="A0AAJ1WK62"/>
<proteinExistence type="predicted"/>
<evidence type="ECO:0000313" key="1">
    <source>
        <dbReference type="EMBL" id="MDQ0214786.1"/>
    </source>
</evidence>
<dbReference type="RefSeq" id="WP_307256774.1">
    <property type="nucleotide sequence ID" value="NZ_JAUSUC010000010.1"/>
</dbReference>
<dbReference type="Proteomes" id="UP001237207">
    <property type="component" value="Unassembled WGS sequence"/>
</dbReference>
<evidence type="ECO:0000313" key="2">
    <source>
        <dbReference type="Proteomes" id="UP001237207"/>
    </source>
</evidence>
<dbReference type="Pfam" id="PF10970">
    <property type="entry name" value="GerPE"/>
    <property type="match status" value="1"/>
</dbReference>
<sequence>MGRYSIVHHLNMDAISYGSILQVGDTKEILSKANALAIQREEELFYSQEAPFDRFAIFSYSFPHKEIRNEVEFEKIHIDPTIQVNSLNVTAISASSVVQVGSLENGQFEARVKHIRRHLKNNE</sequence>
<dbReference type="InterPro" id="IPR024496">
    <property type="entry name" value="Spore_germ_GerPE"/>
</dbReference>
<name>A0AAJ1WK62_9BACI</name>
<reference evidence="1" key="1">
    <citation type="submission" date="2023-07" db="EMBL/GenBank/DDBJ databases">
        <title>Genomic Encyclopedia of Type Strains, Phase IV (KMG-IV): sequencing the most valuable type-strain genomes for metagenomic binning, comparative biology and taxonomic classification.</title>
        <authorList>
            <person name="Goeker M."/>
        </authorList>
    </citation>
    <scope>NUCLEOTIDE SEQUENCE</scope>
    <source>
        <strain evidence="1">DSM 23947</strain>
    </source>
</reference>
<comment type="caution">
    <text evidence="1">The sequence shown here is derived from an EMBL/GenBank/DDBJ whole genome shotgun (WGS) entry which is preliminary data.</text>
</comment>
<keyword evidence="2" id="KW-1185">Reference proteome</keyword>